<reference evidence="7 8" key="1">
    <citation type="submission" date="2017-12" db="EMBL/GenBank/DDBJ databases">
        <title>Genome sequence of Pseudomonas palleroniana MAB3.</title>
        <authorList>
            <person name="Nascimento F.X."/>
        </authorList>
    </citation>
    <scope>NUCLEOTIDE SEQUENCE [LARGE SCALE GENOMIC DNA]</scope>
    <source>
        <strain evidence="7 8">MAB3</strain>
    </source>
</reference>
<dbReference type="SUPFAM" id="SSF55874">
    <property type="entry name" value="ATPase domain of HSP90 chaperone/DNA topoisomerase II/histidine kinase"/>
    <property type="match status" value="1"/>
</dbReference>
<dbReference type="PROSITE" id="PS50109">
    <property type="entry name" value="HIS_KIN"/>
    <property type="match status" value="1"/>
</dbReference>
<dbReference type="Proteomes" id="UP000237830">
    <property type="component" value="Chromosome"/>
</dbReference>
<keyword evidence="7" id="KW-0418">Kinase</keyword>
<gene>
    <name evidence="7" type="ORF">CYL20_10470</name>
</gene>
<keyword evidence="3" id="KW-0597">Phosphoprotein</keyword>
<feature type="compositionally biased region" description="Polar residues" evidence="4">
    <location>
        <begin position="1"/>
        <end position="11"/>
    </location>
</feature>
<protein>
    <recommendedName>
        <fullName evidence="2">histidine kinase</fullName>
        <ecNumber evidence="2">2.7.13.3</ecNumber>
    </recommendedName>
</protein>
<dbReference type="SUPFAM" id="SSF55785">
    <property type="entry name" value="PYP-like sensor domain (PAS domain)"/>
    <property type="match status" value="1"/>
</dbReference>
<evidence type="ECO:0000256" key="4">
    <source>
        <dbReference type="SAM" id="MobiDB-lite"/>
    </source>
</evidence>
<dbReference type="Pfam" id="PF00512">
    <property type="entry name" value="HisKA"/>
    <property type="match status" value="1"/>
</dbReference>
<dbReference type="GO" id="GO:0000155">
    <property type="term" value="F:phosphorelay sensor kinase activity"/>
    <property type="evidence" value="ECO:0007669"/>
    <property type="project" value="InterPro"/>
</dbReference>
<dbReference type="CDD" id="cd00130">
    <property type="entry name" value="PAS"/>
    <property type="match status" value="1"/>
</dbReference>
<evidence type="ECO:0000313" key="8">
    <source>
        <dbReference type="Proteomes" id="UP000237830"/>
    </source>
</evidence>
<sequence>MPHAAQLSSSPDLAEGAPSVEQQSRQGLEQAFSLFSQMSSQLTDSYSLLEARVSELKGELAVVSAQRMEELAEKERLANRLQNLLDLLPGGVIVIDDQGRVREANPAACDMLGLPLEGELWREVITRCFAPREDDGHEISLKDGRRLSIATRSLDAEPGQLVLLNDLTETRHLQDQLARHERLSSLGRMVASLAHQIRTPLSAALIYASHLTDEQLPAATHQRFAGRLKERLHELEHQVRDMLVFARGELPLTDRVTPAELMQSLQSAAATHIQDVNVRWQCDSHLGELLCNRDTLVGALLNLIENAIQASGADARLKVHLYRREQNLRLCISDSGSGIDPVVLQRMGEPFFTTKTNGTGLGLTVVKAVARAHQGELHLHSRLGRGTCALMTLPLFTSPASAE</sequence>
<dbReference type="PRINTS" id="PR00344">
    <property type="entry name" value="BCTRLSENSOR"/>
</dbReference>
<dbReference type="CDD" id="cd00082">
    <property type="entry name" value="HisKA"/>
    <property type="match status" value="1"/>
</dbReference>
<dbReference type="SMART" id="SM00387">
    <property type="entry name" value="HATPase_c"/>
    <property type="match status" value="1"/>
</dbReference>
<dbReference type="InterPro" id="IPR036890">
    <property type="entry name" value="HATPase_C_sf"/>
</dbReference>
<dbReference type="InterPro" id="IPR035965">
    <property type="entry name" value="PAS-like_dom_sf"/>
</dbReference>
<dbReference type="Pfam" id="PF02518">
    <property type="entry name" value="HATPase_c"/>
    <property type="match status" value="1"/>
</dbReference>
<feature type="region of interest" description="Disordered" evidence="4">
    <location>
        <begin position="1"/>
        <end position="22"/>
    </location>
</feature>
<evidence type="ECO:0000313" key="7">
    <source>
        <dbReference type="EMBL" id="AVE04943.1"/>
    </source>
</evidence>
<evidence type="ECO:0000256" key="1">
    <source>
        <dbReference type="ARBA" id="ARBA00000085"/>
    </source>
</evidence>
<dbReference type="Gene3D" id="1.10.287.130">
    <property type="match status" value="1"/>
</dbReference>
<dbReference type="PANTHER" id="PTHR43065">
    <property type="entry name" value="SENSOR HISTIDINE KINASE"/>
    <property type="match status" value="1"/>
</dbReference>
<dbReference type="EMBL" id="CP025494">
    <property type="protein sequence ID" value="AVE04943.1"/>
    <property type="molecule type" value="Genomic_DNA"/>
</dbReference>
<dbReference type="InterPro" id="IPR005467">
    <property type="entry name" value="His_kinase_dom"/>
</dbReference>
<dbReference type="InterPro" id="IPR004358">
    <property type="entry name" value="Sig_transdc_His_kin-like_C"/>
</dbReference>
<organism evidence="7 8">
    <name type="scientific">Pseudomonas palleroniana</name>
    <dbReference type="NCBI Taxonomy" id="191390"/>
    <lineage>
        <taxon>Bacteria</taxon>
        <taxon>Pseudomonadati</taxon>
        <taxon>Pseudomonadota</taxon>
        <taxon>Gammaproteobacteria</taxon>
        <taxon>Pseudomonadales</taxon>
        <taxon>Pseudomonadaceae</taxon>
        <taxon>Pseudomonas</taxon>
    </lineage>
</organism>
<feature type="domain" description="Histidine kinase" evidence="5">
    <location>
        <begin position="192"/>
        <end position="397"/>
    </location>
</feature>
<dbReference type="PANTHER" id="PTHR43065:SF29">
    <property type="entry name" value="SENSOR PROTEIN KINASE FLES"/>
    <property type="match status" value="1"/>
</dbReference>
<proteinExistence type="predicted"/>
<dbReference type="Gene3D" id="3.30.565.10">
    <property type="entry name" value="Histidine kinase-like ATPase, C-terminal domain"/>
    <property type="match status" value="1"/>
</dbReference>
<dbReference type="SUPFAM" id="SSF47384">
    <property type="entry name" value="Homodimeric domain of signal transducing histidine kinase"/>
    <property type="match status" value="1"/>
</dbReference>
<dbReference type="SMART" id="SM00091">
    <property type="entry name" value="PAS"/>
    <property type="match status" value="1"/>
</dbReference>
<dbReference type="InterPro" id="IPR003594">
    <property type="entry name" value="HATPase_dom"/>
</dbReference>
<comment type="catalytic activity">
    <reaction evidence="1">
        <text>ATP + protein L-histidine = ADP + protein N-phospho-L-histidine.</text>
        <dbReference type="EC" id="2.7.13.3"/>
    </reaction>
</comment>
<dbReference type="SMART" id="SM00388">
    <property type="entry name" value="HisKA"/>
    <property type="match status" value="1"/>
</dbReference>
<dbReference type="AlphaFoldDB" id="A0A2L1J8X7"/>
<dbReference type="RefSeq" id="WP_104994429.1">
    <property type="nucleotide sequence ID" value="NZ_CP025494.1"/>
</dbReference>
<dbReference type="CDD" id="cd00075">
    <property type="entry name" value="HATPase"/>
    <property type="match status" value="1"/>
</dbReference>
<dbReference type="EC" id="2.7.13.3" evidence="2"/>
<dbReference type="PROSITE" id="PS50112">
    <property type="entry name" value="PAS"/>
    <property type="match status" value="1"/>
</dbReference>
<dbReference type="Pfam" id="PF13188">
    <property type="entry name" value="PAS_8"/>
    <property type="match status" value="1"/>
</dbReference>
<dbReference type="InterPro" id="IPR000014">
    <property type="entry name" value="PAS"/>
</dbReference>
<keyword evidence="7" id="KW-0808">Transferase</keyword>
<feature type="domain" description="PAS" evidence="6">
    <location>
        <begin position="77"/>
        <end position="133"/>
    </location>
</feature>
<name>A0A2L1J8X7_9PSED</name>
<evidence type="ECO:0000259" key="6">
    <source>
        <dbReference type="PROSITE" id="PS50112"/>
    </source>
</evidence>
<dbReference type="Gene3D" id="3.30.450.20">
    <property type="entry name" value="PAS domain"/>
    <property type="match status" value="1"/>
</dbReference>
<evidence type="ECO:0000259" key="5">
    <source>
        <dbReference type="PROSITE" id="PS50109"/>
    </source>
</evidence>
<evidence type="ECO:0000256" key="2">
    <source>
        <dbReference type="ARBA" id="ARBA00012438"/>
    </source>
</evidence>
<accession>A0A2L1J8X7</accession>
<dbReference type="InterPro" id="IPR003661">
    <property type="entry name" value="HisK_dim/P_dom"/>
</dbReference>
<evidence type="ECO:0000256" key="3">
    <source>
        <dbReference type="ARBA" id="ARBA00022553"/>
    </source>
</evidence>
<dbReference type="InterPro" id="IPR036097">
    <property type="entry name" value="HisK_dim/P_sf"/>
</dbReference>